<keyword evidence="4" id="KW-0165">Cleavage on pair of basic residues</keyword>
<reference evidence="6" key="2">
    <citation type="submission" date="2025-09" db="UniProtKB">
        <authorList>
            <consortium name="Ensembl"/>
        </authorList>
    </citation>
    <scope>IDENTIFICATION</scope>
</reference>
<sequence length="102" mass="11517">MVWLIIDLLGSALNILLLPYCPFLSHHSKRAVTEHQFMHDKGRTLQGLKRLMWLHNAMGGVHTASARDASRSNSLWDFQKSQDLPDLYDNCSSLCSTGTHPL</sequence>
<name>A0A8C8S372_9SAUR</name>
<dbReference type="InterPro" id="IPR001415">
    <property type="entry name" value="PTH/PTH-rel"/>
</dbReference>
<proteinExistence type="inferred from homology"/>
<evidence type="ECO:0000256" key="5">
    <source>
        <dbReference type="ARBA" id="ARBA00022702"/>
    </source>
</evidence>
<dbReference type="GO" id="GO:0030282">
    <property type="term" value="P:bone mineralization"/>
    <property type="evidence" value="ECO:0007669"/>
    <property type="project" value="InterPro"/>
</dbReference>
<protein>
    <submittedName>
        <fullName evidence="6">Uncharacterized protein</fullName>
    </submittedName>
</protein>
<keyword evidence="3" id="KW-0964">Secreted</keyword>
<evidence type="ECO:0000256" key="1">
    <source>
        <dbReference type="ARBA" id="ARBA00004613"/>
    </source>
</evidence>
<comment type="subcellular location">
    <subcellularLocation>
        <location evidence="1">Secreted</location>
    </subcellularLocation>
</comment>
<comment type="similarity">
    <text evidence="2">Belongs to the parathyroid hormone family.</text>
</comment>
<evidence type="ECO:0000256" key="2">
    <source>
        <dbReference type="ARBA" id="ARBA00006307"/>
    </source>
</evidence>
<keyword evidence="7" id="KW-1185">Reference proteome</keyword>
<evidence type="ECO:0000313" key="7">
    <source>
        <dbReference type="Proteomes" id="UP000694393"/>
    </source>
</evidence>
<dbReference type="Pfam" id="PF01279">
    <property type="entry name" value="Parathyroid"/>
    <property type="match status" value="1"/>
</dbReference>
<dbReference type="PANTHER" id="PTHR17223:SF0">
    <property type="entry name" value="PARATHYROID HORMONE-RELATED PROTEIN"/>
    <property type="match status" value="1"/>
</dbReference>
<dbReference type="GO" id="GO:0005576">
    <property type="term" value="C:extracellular region"/>
    <property type="evidence" value="ECO:0007669"/>
    <property type="project" value="UniProtKB-SubCell"/>
</dbReference>
<organism evidence="6 7">
    <name type="scientific">Pelusios castaneus</name>
    <name type="common">West African mud turtle</name>
    <dbReference type="NCBI Taxonomy" id="367368"/>
    <lineage>
        <taxon>Eukaryota</taxon>
        <taxon>Metazoa</taxon>
        <taxon>Chordata</taxon>
        <taxon>Craniata</taxon>
        <taxon>Vertebrata</taxon>
        <taxon>Euteleostomi</taxon>
        <taxon>Archelosauria</taxon>
        <taxon>Testudinata</taxon>
        <taxon>Testudines</taxon>
        <taxon>Pleurodira</taxon>
        <taxon>Pelomedusidae</taxon>
        <taxon>Pelusios</taxon>
    </lineage>
</organism>
<dbReference type="Ensembl" id="ENSPCET00000014161.1">
    <property type="protein sequence ID" value="ENSPCEP00000013657.1"/>
    <property type="gene ID" value="ENSPCEG00000010834.1"/>
</dbReference>
<dbReference type="PANTHER" id="PTHR17223">
    <property type="entry name" value="PARATHYROID HORMONE-RELATED"/>
    <property type="match status" value="1"/>
</dbReference>
<keyword evidence="5" id="KW-0372">Hormone</keyword>
<accession>A0A8C8S372</accession>
<dbReference type="Proteomes" id="UP000694393">
    <property type="component" value="Unplaced"/>
</dbReference>
<evidence type="ECO:0000313" key="6">
    <source>
        <dbReference type="Ensembl" id="ENSPCEP00000013657.1"/>
    </source>
</evidence>
<dbReference type="GO" id="GO:0005179">
    <property type="term" value="F:hormone activity"/>
    <property type="evidence" value="ECO:0007669"/>
    <property type="project" value="UniProtKB-KW"/>
</dbReference>
<reference evidence="6" key="1">
    <citation type="submission" date="2025-08" db="UniProtKB">
        <authorList>
            <consortium name="Ensembl"/>
        </authorList>
    </citation>
    <scope>IDENTIFICATION</scope>
</reference>
<evidence type="ECO:0000256" key="4">
    <source>
        <dbReference type="ARBA" id="ARBA00022685"/>
    </source>
</evidence>
<dbReference type="AlphaFoldDB" id="A0A8C8S372"/>
<evidence type="ECO:0000256" key="3">
    <source>
        <dbReference type="ARBA" id="ARBA00022525"/>
    </source>
</evidence>
<dbReference type="InterPro" id="IPR003626">
    <property type="entry name" value="PTH-rel"/>
</dbReference>
<dbReference type="SMART" id="SM00087">
    <property type="entry name" value="PTH"/>
    <property type="match status" value="1"/>
</dbReference>